<accession>A0A212JSZ7</accession>
<evidence type="ECO:0000313" key="1">
    <source>
        <dbReference type="EMBL" id="SBW02594.1"/>
    </source>
</evidence>
<protein>
    <submittedName>
        <fullName evidence="1">Uncharacterized protein</fullName>
    </submittedName>
</protein>
<name>A0A212JSZ7_9BACT</name>
<proteinExistence type="predicted"/>
<dbReference type="AlphaFoldDB" id="A0A212JSZ7"/>
<organism evidence="1">
    <name type="scientific">uncultured Dysgonomonas sp</name>
    <dbReference type="NCBI Taxonomy" id="206096"/>
    <lineage>
        <taxon>Bacteria</taxon>
        <taxon>Pseudomonadati</taxon>
        <taxon>Bacteroidota</taxon>
        <taxon>Bacteroidia</taxon>
        <taxon>Bacteroidales</taxon>
        <taxon>Dysgonomonadaceae</taxon>
        <taxon>Dysgonomonas</taxon>
        <taxon>environmental samples</taxon>
    </lineage>
</organism>
<dbReference type="EMBL" id="FLUL01000001">
    <property type="protein sequence ID" value="SBW02594.1"/>
    <property type="molecule type" value="Genomic_DNA"/>
</dbReference>
<sequence length="62" mass="7145">MYCNPFIIAADVFGFFTSRFNVKFKGIDEAFPLKIEVTFGIEVTERPFDKLIPETVKPEIDL</sequence>
<reference evidence="1" key="1">
    <citation type="submission" date="2016-04" db="EMBL/GenBank/DDBJ databases">
        <authorList>
            <person name="Evans L.H."/>
            <person name="Alamgir A."/>
            <person name="Owens N."/>
            <person name="Weber N.D."/>
            <person name="Virtaneva K."/>
            <person name="Barbian K."/>
            <person name="Babar A."/>
            <person name="Rosenke K."/>
        </authorList>
    </citation>
    <scope>NUCLEOTIDE SEQUENCE</scope>
    <source>
        <strain evidence="1">86-2</strain>
    </source>
</reference>
<gene>
    <name evidence="1" type="ORF">KL86DYS2_12285</name>
</gene>